<dbReference type="EMBL" id="JAINVZ010000001">
    <property type="protein sequence ID" value="MBY8883327.1"/>
    <property type="molecule type" value="Genomic_DNA"/>
</dbReference>
<dbReference type="RefSeq" id="WP_222972891.1">
    <property type="nucleotide sequence ID" value="NZ_JAINVZ010000001.1"/>
</dbReference>
<name>A0ABS7QJJ0_9ACTN</name>
<evidence type="ECO:0000259" key="1">
    <source>
        <dbReference type="SMART" id="SM00860"/>
    </source>
</evidence>
<accession>A0ABS7QJJ0</accession>
<keyword evidence="3" id="KW-1185">Reference proteome</keyword>
<organism evidence="2 3">
    <name type="scientific">Streptantibioticus parmotrematis</name>
    <dbReference type="NCBI Taxonomy" id="2873249"/>
    <lineage>
        <taxon>Bacteria</taxon>
        <taxon>Bacillati</taxon>
        <taxon>Actinomycetota</taxon>
        <taxon>Actinomycetes</taxon>
        <taxon>Kitasatosporales</taxon>
        <taxon>Streptomycetaceae</taxon>
        <taxon>Streptantibioticus</taxon>
    </lineage>
</organism>
<comment type="caution">
    <text evidence="2">The sequence shown here is derived from an EMBL/GenBank/DDBJ whole genome shotgun (WGS) entry which is preliminary data.</text>
</comment>
<gene>
    <name evidence="2" type="ORF">K7472_00510</name>
</gene>
<dbReference type="SMART" id="SM00860">
    <property type="entry name" value="SMI1_KNR4"/>
    <property type="match status" value="1"/>
</dbReference>
<dbReference type="InterPro" id="IPR037883">
    <property type="entry name" value="Knr4/Smi1-like_sf"/>
</dbReference>
<feature type="domain" description="Knr4/Smi1-like" evidence="1">
    <location>
        <begin position="28"/>
        <end position="158"/>
    </location>
</feature>
<dbReference type="Proteomes" id="UP001198565">
    <property type="component" value="Unassembled WGS sequence"/>
</dbReference>
<protein>
    <submittedName>
        <fullName evidence="2">SMI1/KNR4 family protein</fullName>
    </submittedName>
</protein>
<evidence type="ECO:0000313" key="2">
    <source>
        <dbReference type="EMBL" id="MBY8883327.1"/>
    </source>
</evidence>
<evidence type="ECO:0000313" key="3">
    <source>
        <dbReference type="Proteomes" id="UP001198565"/>
    </source>
</evidence>
<dbReference type="Pfam" id="PF09346">
    <property type="entry name" value="SMI1_KNR4"/>
    <property type="match status" value="1"/>
</dbReference>
<reference evidence="2 3" key="1">
    <citation type="submission" date="2021-08" db="EMBL/GenBank/DDBJ databases">
        <title>Streptomyces sp. PTM05 isolated from lichen.</title>
        <authorList>
            <person name="Somphong A."/>
            <person name="Phongsopitanun W."/>
            <person name="Tanasupawat S."/>
        </authorList>
    </citation>
    <scope>NUCLEOTIDE SEQUENCE [LARGE SCALE GENOMIC DNA]</scope>
    <source>
        <strain evidence="2 3">Ptm05</strain>
    </source>
</reference>
<sequence length="208" mass="22900">MTEPVPHDDLVARVADRARRRCPDLPPPVSEQALADAERALGFALHPLLARLYREVGDGGFGPEYRFFRLHGSEPVSETHGPLTLAYRQRREPDAKDPGWFWPQGVVPVMTWGCGMLACVDCRSPEGTVLLFEPNPVDGDWADAWFLDAGSLAQWLETSLTGRGWYAYPGADDSWADPGQALSEEELDSVDLPRWGAEARARAGGVEA</sequence>
<dbReference type="SUPFAM" id="SSF160631">
    <property type="entry name" value="SMI1/KNR4-like"/>
    <property type="match status" value="1"/>
</dbReference>
<dbReference type="InterPro" id="IPR018958">
    <property type="entry name" value="Knr4/Smi1-like_dom"/>
</dbReference>
<proteinExistence type="predicted"/>